<protein>
    <submittedName>
        <fullName evidence="4">Uncharacterized protein</fullName>
    </submittedName>
</protein>
<evidence type="ECO:0000313" key="4">
    <source>
        <dbReference type="EMBL" id="KKL07495.1"/>
    </source>
</evidence>
<sequence>MSIPQFQHQLPECNLFFGKNTLQKIGQESKRWGKRALLVTGRKSMQRLGFLEEAIECLERERLTSIHYNGVQPNPTVQIVDEGARMAQEKNCDVIVALGGGSAIDTGKAIAVRAAFSNSDSTIWDYISVGEQKACRITSRTLPLVVVTSTSGSGSHVTPYAVITNSRTQQKVGFYSKYIFPKASIVDVRLPSKMSADLTASTGFDVLAHATESIIGRGDHPIADIYSLKAMELVKNNLSEVYRNGENVKARSCMALADTLAGLAITIAGTTMGHALVHPLGARYNLPHGLALALVSSAIWRFTIENGDKRTVERYTRIAQKLGEKIAPPPTREKAMRAVKALNKLLETIGLNKSLSDFGVREEDIGMLAEDAMAYMRVDLGRHPTQISRKNLVSVLEESF</sequence>
<reference evidence="4" key="1">
    <citation type="journal article" date="2015" name="Nature">
        <title>Complex archaea that bridge the gap between prokaryotes and eukaryotes.</title>
        <authorList>
            <person name="Spang A."/>
            <person name="Saw J.H."/>
            <person name="Jorgensen S.L."/>
            <person name="Zaremba-Niedzwiedzka K."/>
            <person name="Martijn J."/>
            <person name="Lind A.E."/>
            <person name="van Eijk R."/>
            <person name="Schleper C."/>
            <person name="Guy L."/>
            <person name="Ettema T.J."/>
        </authorList>
    </citation>
    <scope>NUCLEOTIDE SEQUENCE</scope>
</reference>
<keyword evidence="1" id="KW-0560">Oxidoreductase</keyword>
<name>A0A0F9ADL3_9ZZZZ</name>
<feature type="domain" description="Alcohol dehydrogenase iron-type/glycerol dehydrogenase GldA" evidence="2">
    <location>
        <begin position="15"/>
        <end position="187"/>
    </location>
</feature>
<dbReference type="CDD" id="cd08185">
    <property type="entry name" value="Fe-ADH-like"/>
    <property type="match status" value="1"/>
</dbReference>
<comment type="caution">
    <text evidence="4">The sequence shown here is derived from an EMBL/GenBank/DDBJ whole genome shotgun (WGS) entry which is preliminary data.</text>
</comment>
<dbReference type="GO" id="GO:0046872">
    <property type="term" value="F:metal ion binding"/>
    <property type="evidence" value="ECO:0007669"/>
    <property type="project" value="InterPro"/>
</dbReference>
<dbReference type="InterPro" id="IPR039697">
    <property type="entry name" value="Alcohol_dehydrogenase_Fe"/>
</dbReference>
<evidence type="ECO:0000259" key="3">
    <source>
        <dbReference type="Pfam" id="PF25137"/>
    </source>
</evidence>
<dbReference type="GO" id="GO:0004022">
    <property type="term" value="F:alcohol dehydrogenase (NAD+) activity"/>
    <property type="evidence" value="ECO:0007669"/>
    <property type="project" value="TreeGrafter"/>
</dbReference>
<dbReference type="Pfam" id="PF00465">
    <property type="entry name" value="Fe-ADH"/>
    <property type="match status" value="1"/>
</dbReference>
<dbReference type="Gene3D" id="1.20.1090.10">
    <property type="entry name" value="Dehydroquinate synthase-like - alpha domain"/>
    <property type="match status" value="1"/>
</dbReference>
<evidence type="ECO:0000259" key="2">
    <source>
        <dbReference type="Pfam" id="PF00465"/>
    </source>
</evidence>
<gene>
    <name evidence="4" type="ORF">LCGC14_2585450</name>
</gene>
<feature type="domain" description="Fe-containing alcohol dehydrogenase-like C-terminal" evidence="3">
    <location>
        <begin position="199"/>
        <end position="399"/>
    </location>
</feature>
<evidence type="ECO:0000256" key="1">
    <source>
        <dbReference type="ARBA" id="ARBA00023002"/>
    </source>
</evidence>
<dbReference type="SUPFAM" id="SSF56796">
    <property type="entry name" value="Dehydroquinate synthase-like"/>
    <property type="match status" value="1"/>
</dbReference>
<dbReference type="PANTHER" id="PTHR11496:SF104">
    <property type="entry name" value="3-DEOXY-ALPHA-D-MANNO-OCTULOSONATE 8-OXIDASE"/>
    <property type="match status" value="1"/>
</dbReference>
<dbReference type="PANTHER" id="PTHR11496">
    <property type="entry name" value="ALCOHOL DEHYDROGENASE"/>
    <property type="match status" value="1"/>
</dbReference>
<organism evidence="4">
    <name type="scientific">marine sediment metagenome</name>
    <dbReference type="NCBI Taxonomy" id="412755"/>
    <lineage>
        <taxon>unclassified sequences</taxon>
        <taxon>metagenomes</taxon>
        <taxon>ecological metagenomes</taxon>
    </lineage>
</organism>
<proteinExistence type="predicted"/>
<dbReference type="AlphaFoldDB" id="A0A0F9ADL3"/>
<dbReference type="Pfam" id="PF25137">
    <property type="entry name" value="ADH_Fe_C"/>
    <property type="match status" value="1"/>
</dbReference>
<dbReference type="InterPro" id="IPR001670">
    <property type="entry name" value="ADH_Fe/GldA"/>
</dbReference>
<dbReference type="Gene3D" id="3.40.50.1970">
    <property type="match status" value="1"/>
</dbReference>
<dbReference type="FunFam" id="3.40.50.1970:FF:000003">
    <property type="entry name" value="Alcohol dehydrogenase, iron-containing"/>
    <property type="match status" value="1"/>
</dbReference>
<dbReference type="EMBL" id="LAZR01043270">
    <property type="protein sequence ID" value="KKL07495.1"/>
    <property type="molecule type" value="Genomic_DNA"/>
</dbReference>
<dbReference type="InterPro" id="IPR056798">
    <property type="entry name" value="ADH_Fe_C"/>
</dbReference>
<accession>A0A0F9ADL3</accession>